<dbReference type="AlphaFoldDB" id="J4HXR8"/>
<sequence length="71" mass="7026">MNWLGSPFHDLLAPTCTPGATLNANRGQRQGRMVTSPRSGAANDVGSTGFGVIGTGVGVNITASAQAVAAA</sequence>
<dbReference type="Proteomes" id="UP000006352">
    <property type="component" value="Unassembled WGS sequence"/>
</dbReference>
<evidence type="ECO:0000313" key="3">
    <source>
        <dbReference type="Proteomes" id="UP000006352"/>
    </source>
</evidence>
<name>J4HXR8_9APHY</name>
<gene>
    <name evidence="2" type="ORF">FIBRA_05570</name>
</gene>
<accession>J4HXR8</accession>
<dbReference type="InParanoid" id="J4HXR8"/>
<feature type="region of interest" description="Disordered" evidence="1">
    <location>
        <begin position="20"/>
        <end position="45"/>
    </location>
</feature>
<reference evidence="2 3" key="1">
    <citation type="journal article" date="2012" name="Appl. Environ. Microbiol.">
        <title>Short-read sequencing for genomic analysis of the brown rot fungus Fibroporia radiculosa.</title>
        <authorList>
            <person name="Tang J.D."/>
            <person name="Perkins A.D."/>
            <person name="Sonstegard T.S."/>
            <person name="Schroeder S.G."/>
            <person name="Burgess S.C."/>
            <person name="Diehl S.V."/>
        </authorList>
    </citation>
    <scope>NUCLEOTIDE SEQUENCE [LARGE SCALE GENOMIC DNA]</scope>
    <source>
        <strain evidence="2 3">TFFH 294</strain>
    </source>
</reference>
<dbReference type="RefSeq" id="XP_012182720.1">
    <property type="nucleotide sequence ID" value="XM_012327330.1"/>
</dbReference>
<organism evidence="2 3">
    <name type="scientific">Fibroporia radiculosa</name>
    <dbReference type="NCBI Taxonomy" id="599839"/>
    <lineage>
        <taxon>Eukaryota</taxon>
        <taxon>Fungi</taxon>
        <taxon>Dikarya</taxon>
        <taxon>Basidiomycota</taxon>
        <taxon>Agaricomycotina</taxon>
        <taxon>Agaricomycetes</taxon>
        <taxon>Polyporales</taxon>
        <taxon>Fibroporiaceae</taxon>
        <taxon>Fibroporia</taxon>
    </lineage>
</organism>
<dbReference type="EMBL" id="HE797114">
    <property type="protein sequence ID" value="CCM03437.1"/>
    <property type="molecule type" value="Genomic_DNA"/>
</dbReference>
<evidence type="ECO:0000256" key="1">
    <source>
        <dbReference type="SAM" id="MobiDB-lite"/>
    </source>
</evidence>
<dbReference type="GeneID" id="24098348"/>
<proteinExistence type="predicted"/>
<protein>
    <submittedName>
        <fullName evidence="2">Uncharacterized protein</fullName>
    </submittedName>
</protein>
<dbReference type="HOGENOM" id="CLU_2740039_0_0_1"/>
<evidence type="ECO:0000313" key="2">
    <source>
        <dbReference type="EMBL" id="CCM03437.1"/>
    </source>
</evidence>
<keyword evidence="3" id="KW-1185">Reference proteome</keyword>